<dbReference type="PANTHER" id="PTHR22792">
    <property type="entry name" value="LUPUS LA PROTEIN-RELATED"/>
    <property type="match status" value="1"/>
</dbReference>
<dbReference type="InterPro" id="IPR036390">
    <property type="entry name" value="WH_DNA-bd_sf"/>
</dbReference>
<dbReference type="OrthoDB" id="435402at2759"/>
<dbReference type="GO" id="GO:0003729">
    <property type="term" value="F:mRNA binding"/>
    <property type="evidence" value="ECO:0007669"/>
    <property type="project" value="TreeGrafter"/>
</dbReference>
<dbReference type="InterPro" id="IPR018606">
    <property type="entry name" value="Arb1"/>
</dbReference>
<dbReference type="SMART" id="SM00715">
    <property type="entry name" value="LA"/>
    <property type="match status" value="1"/>
</dbReference>
<sequence length="609" mass="69328">MVEADGGNKTQANAIKKAETSGGNTASDPEQVAVDEDPDGPQIRRQVEFYFSDENLPTDLHLLQCCGGRENIGVSISRICGFKKMRKWKKKIVAQELRKSAFLDVSADGKTVKRKVPLVGRTLLDPPEEEDEEIAYDPRTKREILLPIPLLPQQKAEYPPGMTKNMMKPSGFEETFTEGPIKPEEAAEEAAMYDPDKPFVERMEIAIQRFKQKRRMHEMYAKVFNKWMRFGGVEAMPRMFGGLSKTDMAEMNSEEIARAMANHNVPWDRGDETQWVVDFVGVGEAFLSSFYPAHYGHAPAQIKTACQVLRTFYNYLMVHNVCEEYRDDLLLARNACNKAEFELTKVYTAGLALPGAFNLAASTIFGGTQAGTFTGDSVWAQDLSMDDIGMREEEARVTFMTGMAVHGTDAQYDMLTHPERDDLSSIRIIQDESVGLEVVSIQLPTDEVKEMYANQNEVYKAKLHLQPLGKLICKAWNIEDFKEYDLPQDRYPNGKLPRADEGKTYEFWVEDGVLTECFEGMKMDARVLTLEGDMVILDEVKEAMCSFWKWLPNELWMERHPRELKYLNKGLEDVMEKAETNNKDMEGVMEKAEINNKDMKGAEMRFVDD</sequence>
<dbReference type="AlphaFoldDB" id="A0A6A6WRU1"/>
<reference evidence="6" key="1">
    <citation type="journal article" date="2020" name="Stud. Mycol.">
        <title>101 Dothideomycetes genomes: a test case for predicting lifestyles and emergence of pathogens.</title>
        <authorList>
            <person name="Haridas S."/>
            <person name="Albert R."/>
            <person name="Binder M."/>
            <person name="Bloem J."/>
            <person name="Labutti K."/>
            <person name="Salamov A."/>
            <person name="Andreopoulos B."/>
            <person name="Baker S."/>
            <person name="Barry K."/>
            <person name="Bills G."/>
            <person name="Bluhm B."/>
            <person name="Cannon C."/>
            <person name="Castanera R."/>
            <person name="Culley D."/>
            <person name="Daum C."/>
            <person name="Ezra D."/>
            <person name="Gonzalez J."/>
            <person name="Henrissat B."/>
            <person name="Kuo A."/>
            <person name="Liang C."/>
            <person name="Lipzen A."/>
            <person name="Lutzoni F."/>
            <person name="Magnuson J."/>
            <person name="Mondo S."/>
            <person name="Nolan M."/>
            <person name="Ohm R."/>
            <person name="Pangilinan J."/>
            <person name="Park H.-J."/>
            <person name="Ramirez L."/>
            <person name="Alfaro M."/>
            <person name="Sun H."/>
            <person name="Tritt A."/>
            <person name="Yoshinaga Y."/>
            <person name="Zwiers L.-H."/>
            <person name="Turgeon B."/>
            <person name="Goodwin S."/>
            <person name="Spatafora J."/>
            <person name="Crous P."/>
            <person name="Grigoriev I."/>
        </authorList>
    </citation>
    <scope>NUCLEOTIDE SEQUENCE</scope>
    <source>
        <strain evidence="6">CBS 109.77</strain>
    </source>
</reference>
<feature type="coiled-coil region" evidence="3">
    <location>
        <begin position="568"/>
        <end position="595"/>
    </location>
</feature>
<dbReference type="InterPro" id="IPR006630">
    <property type="entry name" value="La_HTH"/>
</dbReference>
<evidence type="ECO:0000256" key="3">
    <source>
        <dbReference type="SAM" id="Coils"/>
    </source>
</evidence>
<dbReference type="SUPFAM" id="SSF46785">
    <property type="entry name" value="Winged helix' DNA-binding domain"/>
    <property type="match status" value="1"/>
</dbReference>
<evidence type="ECO:0000259" key="5">
    <source>
        <dbReference type="PROSITE" id="PS50961"/>
    </source>
</evidence>
<dbReference type="Pfam" id="PF09692">
    <property type="entry name" value="Arb1"/>
    <property type="match status" value="1"/>
</dbReference>
<keyword evidence="3" id="KW-0175">Coiled coil</keyword>
<evidence type="ECO:0000313" key="7">
    <source>
        <dbReference type="Proteomes" id="UP000799757"/>
    </source>
</evidence>
<proteinExistence type="predicted"/>
<feature type="domain" description="HTH La-type RNA-binding" evidence="5">
    <location>
        <begin position="33"/>
        <end position="125"/>
    </location>
</feature>
<dbReference type="Proteomes" id="UP000799757">
    <property type="component" value="Unassembled WGS sequence"/>
</dbReference>
<keyword evidence="1 2" id="KW-0694">RNA-binding</keyword>
<gene>
    <name evidence="6" type="ORF">K505DRAFT_259095</name>
</gene>
<keyword evidence="7" id="KW-1185">Reference proteome</keyword>
<dbReference type="InterPro" id="IPR045180">
    <property type="entry name" value="La_dom_prot"/>
</dbReference>
<dbReference type="Gene3D" id="1.10.10.10">
    <property type="entry name" value="Winged helix-like DNA-binding domain superfamily/Winged helix DNA-binding domain"/>
    <property type="match status" value="1"/>
</dbReference>
<organism evidence="6 7">
    <name type="scientific">Melanomma pulvis-pyrius CBS 109.77</name>
    <dbReference type="NCBI Taxonomy" id="1314802"/>
    <lineage>
        <taxon>Eukaryota</taxon>
        <taxon>Fungi</taxon>
        <taxon>Dikarya</taxon>
        <taxon>Ascomycota</taxon>
        <taxon>Pezizomycotina</taxon>
        <taxon>Dothideomycetes</taxon>
        <taxon>Pleosporomycetidae</taxon>
        <taxon>Pleosporales</taxon>
        <taxon>Melanommataceae</taxon>
        <taxon>Melanomma</taxon>
    </lineage>
</organism>
<evidence type="ECO:0000313" key="6">
    <source>
        <dbReference type="EMBL" id="KAF2786809.1"/>
    </source>
</evidence>
<evidence type="ECO:0000256" key="4">
    <source>
        <dbReference type="SAM" id="MobiDB-lite"/>
    </source>
</evidence>
<protein>
    <recommendedName>
        <fullName evidence="5">HTH La-type RNA-binding domain-containing protein</fullName>
    </recommendedName>
</protein>
<evidence type="ECO:0000256" key="2">
    <source>
        <dbReference type="PROSITE-ProRule" id="PRU00332"/>
    </source>
</evidence>
<dbReference type="EMBL" id="MU002403">
    <property type="protein sequence ID" value="KAF2786809.1"/>
    <property type="molecule type" value="Genomic_DNA"/>
</dbReference>
<dbReference type="InterPro" id="IPR036388">
    <property type="entry name" value="WH-like_DNA-bd_sf"/>
</dbReference>
<dbReference type="GO" id="GO:0031047">
    <property type="term" value="P:regulatory ncRNA-mediated gene silencing"/>
    <property type="evidence" value="ECO:0007669"/>
    <property type="project" value="InterPro"/>
</dbReference>
<dbReference type="PROSITE" id="PS50961">
    <property type="entry name" value="HTH_LA"/>
    <property type="match status" value="1"/>
</dbReference>
<dbReference type="Pfam" id="PF05383">
    <property type="entry name" value="La"/>
    <property type="match status" value="1"/>
</dbReference>
<dbReference type="GO" id="GO:0033167">
    <property type="term" value="C:ARC complex"/>
    <property type="evidence" value="ECO:0007669"/>
    <property type="project" value="InterPro"/>
</dbReference>
<dbReference type="PANTHER" id="PTHR22792:SF140">
    <property type="entry name" value="ACHILLES, ISOFORM A"/>
    <property type="match status" value="1"/>
</dbReference>
<name>A0A6A6WRU1_9PLEO</name>
<feature type="region of interest" description="Disordered" evidence="4">
    <location>
        <begin position="1"/>
        <end position="39"/>
    </location>
</feature>
<accession>A0A6A6WRU1</accession>
<evidence type="ECO:0000256" key="1">
    <source>
        <dbReference type="ARBA" id="ARBA00022884"/>
    </source>
</evidence>